<accession>A0ABV5KXV4</accession>
<evidence type="ECO:0000313" key="1">
    <source>
        <dbReference type="EMBL" id="MFB9330047.1"/>
    </source>
</evidence>
<keyword evidence="2" id="KW-1185">Reference proteome</keyword>
<dbReference type="Proteomes" id="UP001589747">
    <property type="component" value="Unassembled WGS sequence"/>
</dbReference>
<gene>
    <name evidence="1" type="ORF">ACFFSY_29240</name>
</gene>
<protein>
    <submittedName>
        <fullName evidence="1">Uncharacterized protein</fullName>
    </submittedName>
</protein>
<organism evidence="1 2">
    <name type="scientific">Paenibacillus aurantiacus</name>
    <dbReference type="NCBI Taxonomy" id="1936118"/>
    <lineage>
        <taxon>Bacteria</taxon>
        <taxon>Bacillati</taxon>
        <taxon>Bacillota</taxon>
        <taxon>Bacilli</taxon>
        <taxon>Bacillales</taxon>
        <taxon>Paenibacillaceae</taxon>
        <taxon>Paenibacillus</taxon>
    </lineage>
</organism>
<dbReference type="EMBL" id="JBHMDO010000047">
    <property type="protein sequence ID" value="MFB9330047.1"/>
    <property type="molecule type" value="Genomic_DNA"/>
</dbReference>
<comment type="caution">
    <text evidence="1">The sequence shown here is derived from an EMBL/GenBank/DDBJ whole genome shotgun (WGS) entry which is preliminary data.</text>
</comment>
<dbReference type="RefSeq" id="WP_377500869.1">
    <property type="nucleotide sequence ID" value="NZ_JBHMDO010000047.1"/>
</dbReference>
<name>A0ABV5KXV4_9BACL</name>
<sequence length="110" mass="12639">MTTQIKPQAVTGLDIVFGGDVKKLLPPMEQIPKGFHDHQNKWHRLVEQWFFKGLKKLDVTPREGIERRAALGHVKACMASCDPKHEHKVAGCAYLMSQFFEDEFKYEVAK</sequence>
<proteinExistence type="predicted"/>
<reference evidence="1 2" key="1">
    <citation type="submission" date="2024-09" db="EMBL/GenBank/DDBJ databases">
        <authorList>
            <person name="Sun Q."/>
            <person name="Mori K."/>
        </authorList>
    </citation>
    <scope>NUCLEOTIDE SEQUENCE [LARGE SCALE GENOMIC DNA]</scope>
    <source>
        <strain evidence="1 2">TISTR 2452</strain>
    </source>
</reference>
<evidence type="ECO:0000313" key="2">
    <source>
        <dbReference type="Proteomes" id="UP001589747"/>
    </source>
</evidence>